<reference evidence="10 11" key="1">
    <citation type="submission" date="2017-03" db="EMBL/GenBank/DDBJ databases">
        <authorList>
            <person name="Afonso C.L."/>
            <person name="Miller P.J."/>
            <person name="Scott M.A."/>
            <person name="Spackman E."/>
            <person name="Goraichik I."/>
            <person name="Dimitrov K.M."/>
            <person name="Suarez D.L."/>
            <person name="Swayne D.E."/>
        </authorList>
    </citation>
    <scope>NUCLEOTIDE SEQUENCE [LARGE SCALE GENOMIC DNA]</scope>
    <source>
        <strain evidence="10">PRJEB14757</strain>
    </source>
</reference>
<dbReference type="CDD" id="cd02134">
    <property type="entry name" value="KH-II_NusA_rpt1"/>
    <property type="match status" value="1"/>
</dbReference>
<dbReference type="GO" id="GO:0003700">
    <property type="term" value="F:DNA-binding transcription factor activity"/>
    <property type="evidence" value="ECO:0007669"/>
    <property type="project" value="InterPro"/>
</dbReference>
<evidence type="ECO:0000256" key="2">
    <source>
        <dbReference type="ARBA" id="ARBA00022490"/>
    </source>
</evidence>
<dbReference type="Proteomes" id="UP000191931">
    <property type="component" value="Unassembled WGS sequence"/>
</dbReference>
<dbReference type="Gene3D" id="3.30.300.20">
    <property type="match status" value="2"/>
</dbReference>
<dbReference type="Gene3D" id="1.10.150.20">
    <property type="entry name" value="5' to 3' exonuclease, C-terminal subdomain"/>
    <property type="match status" value="1"/>
</dbReference>
<keyword evidence="2 7" id="KW-0963">Cytoplasm</keyword>
<protein>
    <recommendedName>
        <fullName evidence="7">Transcription termination/antitermination protein NusA</fullName>
    </recommendedName>
</protein>
<dbReference type="FunFam" id="2.40.50.140:FF:000058">
    <property type="entry name" value="Transcription termination/antitermination protein NusA"/>
    <property type="match status" value="1"/>
</dbReference>
<dbReference type="CDD" id="cd04455">
    <property type="entry name" value="S1_NusA"/>
    <property type="match status" value="1"/>
</dbReference>
<dbReference type="RefSeq" id="WP_080805318.1">
    <property type="nucleotide sequence ID" value="NZ_LT828550.1"/>
</dbReference>
<dbReference type="Gene3D" id="2.40.50.140">
    <property type="entry name" value="Nucleic acid-binding proteins"/>
    <property type="match status" value="1"/>
</dbReference>
<dbReference type="InterPro" id="IPR030842">
    <property type="entry name" value="TF_NusA_bacterial"/>
</dbReference>
<evidence type="ECO:0000313" key="11">
    <source>
        <dbReference type="Proteomes" id="UP000191931"/>
    </source>
</evidence>
<feature type="region of interest" description="Disordered" evidence="8">
    <location>
        <begin position="412"/>
        <end position="512"/>
    </location>
</feature>
<name>A0A1W1H8W9_9BACT</name>
<dbReference type="InterPro" id="IPR010213">
    <property type="entry name" value="TF_NusA"/>
</dbReference>
<dbReference type="InterPro" id="IPR013735">
    <property type="entry name" value="TF_NusA_N"/>
</dbReference>
<proteinExistence type="inferred from homology"/>
<dbReference type="InterPro" id="IPR010995">
    <property type="entry name" value="DNA_repair_Rad51/TF_NusA_a-hlx"/>
</dbReference>
<dbReference type="Pfam" id="PF08529">
    <property type="entry name" value="NusA_N"/>
    <property type="match status" value="1"/>
</dbReference>
<dbReference type="CDD" id="cd22529">
    <property type="entry name" value="KH-II_NusA_rpt2"/>
    <property type="match status" value="1"/>
</dbReference>
<dbReference type="InterPro" id="IPR058582">
    <property type="entry name" value="KH_NusA_2nd"/>
</dbReference>
<evidence type="ECO:0000256" key="3">
    <source>
        <dbReference type="ARBA" id="ARBA00022814"/>
    </source>
</evidence>
<evidence type="ECO:0000256" key="8">
    <source>
        <dbReference type="SAM" id="MobiDB-lite"/>
    </source>
</evidence>
<dbReference type="SUPFAM" id="SSF54814">
    <property type="entry name" value="Prokaryotic type KH domain (KH-domain type II)"/>
    <property type="match status" value="2"/>
</dbReference>
<keyword evidence="3 7" id="KW-0889">Transcription antitermination</keyword>
<dbReference type="Pfam" id="PF26594">
    <property type="entry name" value="KH_NusA_2nd"/>
    <property type="match status" value="1"/>
</dbReference>
<evidence type="ECO:0000256" key="7">
    <source>
        <dbReference type="HAMAP-Rule" id="MF_00945"/>
    </source>
</evidence>
<dbReference type="SUPFAM" id="SSF50249">
    <property type="entry name" value="Nucleic acid-binding proteins"/>
    <property type="match status" value="1"/>
</dbReference>
<dbReference type="GO" id="GO:0003723">
    <property type="term" value="F:RNA binding"/>
    <property type="evidence" value="ECO:0007669"/>
    <property type="project" value="UniProtKB-UniRule"/>
</dbReference>
<dbReference type="SMART" id="SM00322">
    <property type="entry name" value="KH"/>
    <property type="match status" value="2"/>
</dbReference>
<evidence type="ECO:0000256" key="5">
    <source>
        <dbReference type="ARBA" id="ARBA00023015"/>
    </source>
</evidence>
<dbReference type="GO" id="GO:0000166">
    <property type="term" value="F:nucleotide binding"/>
    <property type="evidence" value="ECO:0007669"/>
    <property type="project" value="InterPro"/>
</dbReference>
<keyword evidence="4 7" id="KW-0694">RNA-binding</keyword>
<keyword evidence="1 7" id="KW-0806">Transcription termination</keyword>
<dbReference type="InterPro" id="IPR009019">
    <property type="entry name" value="KH_sf_prok-type"/>
</dbReference>
<dbReference type="OrthoDB" id="9807233at2"/>
<dbReference type="GO" id="GO:0006353">
    <property type="term" value="P:DNA-templated transcription termination"/>
    <property type="evidence" value="ECO:0007669"/>
    <property type="project" value="UniProtKB-UniRule"/>
</dbReference>
<comment type="subcellular location">
    <subcellularLocation>
        <location evidence="7">Cytoplasm</location>
    </subcellularLocation>
</comment>
<dbReference type="InterPro" id="IPR036555">
    <property type="entry name" value="NusA_N_sf"/>
</dbReference>
<dbReference type="EMBL" id="FWEV01000070">
    <property type="protein sequence ID" value="SLM28845.1"/>
    <property type="molecule type" value="Genomic_DNA"/>
</dbReference>
<feature type="domain" description="S1 motif" evidence="9">
    <location>
        <begin position="136"/>
        <end position="200"/>
    </location>
</feature>
<dbReference type="AlphaFoldDB" id="A0A1W1H8W9"/>
<dbReference type="PANTHER" id="PTHR22648:SF0">
    <property type="entry name" value="TRANSCRIPTION TERMINATION_ANTITERMINATION PROTEIN NUSA"/>
    <property type="match status" value="1"/>
</dbReference>
<evidence type="ECO:0000256" key="6">
    <source>
        <dbReference type="ARBA" id="ARBA00023163"/>
    </source>
</evidence>
<dbReference type="GO" id="GO:0031564">
    <property type="term" value="P:transcription antitermination"/>
    <property type="evidence" value="ECO:0007669"/>
    <property type="project" value="UniProtKB-UniRule"/>
</dbReference>
<evidence type="ECO:0000256" key="1">
    <source>
        <dbReference type="ARBA" id="ARBA00022472"/>
    </source>
</evidence>
<dbReference type="InterPro" id="IPR004087">
    <property type="entry name" value="KH_dom"/>
</dbReference>
<keyword evidence="6 7" id="KW-0804">Transcription</keyword>
<dbReference type="InterPro" id="IPR003029">
    <property type="entry name" value="S1_domain"/>
</dbReference>
<dbReference type="SUPFAM" id="SSF47794">
    <property type="entry name" value="Rad51 N-terminal domain-like"/>
    <property type="match status" value="1"/>
</dbReference>
<dbReference type="SMART" id="SM00316">
    <property type="entry name" value="S1"/>
    <property type="match status" value="1"/>
</dbReference>
<dbReference type="Pfam" id="PF14520">
    <property type="entry name" value="HHH_5"/>
    <property type="match status" value="1"/>
</dbReference>
<keyword evidence="5 7" id="KW-0805">Transcription regulation</keyword>
<accession>A0A1W1H8W9</accession>
<dbReference type="InterPro" id="IPR025249">
    <property type="entry name" value="TF_NusA_KH_1st"/>
</dbReference>
<gene>
    <name evidence="7 10" type="primary">nusA</name>
    <name evidence="10" type="ORF">MTBBW1_1610007</name>
</gene>
<keyword evidence="11" id="KW-1185">Reference proteome</keyword>
<evidence type="ECO:0000313" key="10">
    <source>
        <dbReference type="EMBL" id="SLM28845.1"/>
    </source>
</evidence>
<dbReference type="FunFam" id="3.30.300.20:FF:000005">
    <property type="entry name" value="Transcription termination/antitermination protein NusA"/>
    <property type="match status" value="1"/>
</dbReference>
<dbReference type="PANTHER" id="PTHR22648">
    <property type="entry name" value="TRANSCRIPTION TERMINATION FACTOR NUSA"/>
    <property type="match status" value="1"/>
</dbReference>
<dbReference type="PROSITE" id="PS50126">
    <property type="entry name" value="S1"/>
    <property type="match status" value="1"/>
</dbReference>
<sequence length="512" mass="56598">MLITDVKRVIEQLSRDKGINREVLVATLKEAIESAARKKLGARADIEVHYDEKTGEVEVFQFKEVVDEVHDPDVELTLEDGLEYDPECEEGDSLGIKVDTSLFGRIAAQSAKQVIIQKMKEAERNAVYDNFIHKKGEIINGIVQRIDRGNIIVNLGQAEALLSSREQMPRENYKRGDRIRAYVLDVMEESRGAQVLLSRTHPEFLAKLFASEVPEVAESIVTIRSAAREPGIRSKIAVSSSDSDVDPVGACVGMKGNRVQSIVQELRGEKIDIVQWSPDVAKFVCNALSPAEIAKVVIDEENRSMEIIVPDEFLSIAIGKNGQNVRLACRLTGWHLDVMSMDEYSRKLKKMYSSFMRIPEITIDVAEKLCRNGFTTLKEIVDASDDALLSVSGLSEDEVVLIKKSAKQLFNSSDSKSGAVNHRRLDIKENESSLEDTSGSSGEEVPPVGDELPKTDDPLEVDATTPSFDEPRKVDEALEESMEVSAAPELDDPSNADGTPRVVEPSKVDEVS</sequence>
<dbReference type="Gene3D" id="3.30.1480.10">
    <property type="entry name" value="NusA, N-terminal domain"/>
    <property type="match status" value="1"/>
</dbReference>
<dbReference type="NCBIfam" id="TIGR01953">
    <property type="entry name" value="NusA"/>
    <property type="match status" value="1"/>
</dbReference>
<evidence type="ECO:0000259" key="9">
    <source>
        <dbReference type="PROSITE" id="PS50126"/>
    </source>
</evidence>
<dbReference type="Pfam" id="PF13184">
    <property type="entry name" value="KH_NusA_1st"/>
    <property type="match status" value="1"/>
</dbReference>
<dbReference type="FunFam" id="3.30.300.20:FF:000002">
    <property type="entry name" value="Transcription termination/antitermination protein NusA"/>
    <property type="match status" value="1"/>
</dbReference>
<comment type="subunit">
    <text evidence="7">Monomer. Binds directly to the core enzyme of the DNA-dependent RNA polymerase and to nascent RNA.</text>
</comment>
<dbReference type="SUPFAM" id="SSF69705">
    <property type="entry name" value="Transcription factor NusA, N-terminal domain"/>
    <property type="match status" value="1"/>
</dbReference>
<comment type="function">
    <text evidence="7">Participates in both transcription termination and antitermination.</text>
</comment>
<dbReference type="InterPro" id="IPR015946">
    <property type="entry name" value="KH_dom-like_a/b"/>
</dbReference>
<dbReference type="HAMAP" id="MF_00945_B">
    <property type="entry name" value="NusA_B"/>
    <property type="match status" value="1"/>
</dbReference>
<dbReference type="PROSITE" id="PS50084">
    <property type="entry name" value="KH_TYPE_1"/>
    <property type="match status" value="1"/>
</dbReference>
<dbReference type="Pfam" id="PF00575">
    <property type="entry name" value="S1"/>
    <property type="match status" value="1"/>
</dbReference>
<evidence type="ECO:0000256" key="4">
    <source>
        <dbReference type="ARBA" id="ARBA00022884"/>
    </source>
</evidence>
<dbReference type="GO" id="GO:0005829">
    <property type="term" value="C:cytosol"/>
    <property type="evidence" value="ECO:0007669"/>
    <property type="project" value="TreeGrafter"/>
</dbReference>
<organism evidence="10 11">
    <name type="scientific">Desulfamplus magnetovallimortis</name>
    <dbReference type="NCBI Taxonomy" id="1246637"/>
    <lineage>
        <taxon>Bacteria</taxon>
        <taxon>Pseudomonadati</taxon>
        <taxon>Thermodesulfobacteriota</taxon>
        <taxon>Desulfobacteria</taxon>
        <taxon>Desulfobacterales</taxon>
        <taxon>Desulfobacteraceae</taxon>
        <taxon>Desulfamplus</taxon>
    </lineage>
</organism>
<dbReference type="STRING" id="1246637.MTBBW1_1610007"/>
<comment type="similarity">
    <text evidence="7">Belongs to the NusA family.</text>
</comment>
<dbReference type="InterPro" id="IPR012340">
    <property type="entry name" value="NA-bd_OB-fold"/>
</dbReference>